<comment type="caution">
    <text evidence="1">The sequence shown here is derived from an EMBL/GenBank/DDBJ whole genome shotgun (WGS) entry which is preliminary data.</text>
</comment>
<dbReference type="AlphaFoldDB" id="A0A5A7PQC1"/>
<organism evidence="1 2">
    <name type="scientific">Striga asiatica</name>
    <name type="common">Asiatic witchweed</name>
    <name type="synonym">Buchnera asiatica</name>
    <dbReference type="NCBI Taxonomy" id="4170"/>
    <lineage>
        <taxon>Eukaryota</taxon>
        <taxon>Viridiplantae</taxon>
        <taxon>Streptophyta</taxon>
        <taxon>Embryophyta</taxon>
        <taxon>Tracheophyta</taxon>
        <taxon>Spermatophyta</taxon>
        <taxon>Magnoliopsida</taxon>
        <taxon>eudicotyledons</taxon>
        <taxon>Gunneridae</taxon>
        <taxon>Pentapetalae</taxon>
        <taxon>asterids</taxon>
        <taxon>lamiids</taxon>
        <taxon>Lamiales</taxon>
        <taxon>Orobanchaceae</taxon>
        <taxon>Buchnereae</taxon>
        <taxon>Striga</taxon>
    </lineage>
</organism>
<gene>
    <name evidence="1" type="ORF">STAS_11097</name>
</gene>
<dbReference type="Proteomes" id="UP000325081">
    <property type="component" value="Unassembled WGS sequence"/>
</dbReference>
<feature type="non-terminal residue" evidence="1">
    <location>
        <position position="210"/>
    </location>
</feature>
<dbReference type="OrthoDB" id="7451037at2759"/>
<reference evidence="2" key="1">
    <citation type="journal article" date="2019" name="Curr. Biol.">
        <title>Genome Sequence of Striga asiatica Provides Insight into the Evolution of Plant Parasitism.</title>
        <authorList>
            <person name="Yoshida S."/>
            <person name="Kim S."/>
            <person name="Wafula E.K."/>
            <person name="Tanskanen J."/>
            <person name="Kim Y.M."/>
            <person name="Honaas L."/>
            <person name="Yang Z."/>
            <person name="Spallek T."/>
            <person name="Conn C.E."/>
            <person name="Ichihashi Y."/>
            <person name="Cheong K."/>
            <person name="Cui S."/>
            <person name="Der J.P."/>
            <person name="Gundlach H."/>
            <person name="Jiao Y."/>
            <person name="Hori C."/>
            <person name="Ishida J.K."/>
            <person name="Kasahara H."/>
            <person name="Kiba T."/>
            <person name="Kim M.S."/>
            <person name="Koo N."/>
            <person name="Laohavisit A."/>
            <person name="Lee Y.H."/>
            <person name="Lumba S."/>
            <person name="McCourt P."/>
            <person name="Mortimer J.C."/>
            <person name="Mutuku J.M."/>
            <person name="Nomura T."/>
            <person name="Sasaki-Sekimoto Y."/>
            <person name="Seto Y."/>
            <person name="Wang Y."/>
            <person name="Wakatake T."/>
            <person name="Sakakibara H."/>
            <person name="Demura T."/>
            <person name="Yamaguchi S."/>
            <person name="Yoneyama K."/>
            <person name="Manabe R.I."/>
            <person name="Nelson D.C."/>
            <person name="Schulman A.H."/>
            <person name="Timko M.P."/>
            <person name="dePamphilis C.W."/>
            <person name="Choi D."/>
            <person name="Shirasu K."/>
        </authorList>
    </citation>
    <scope>NUCLEOTIDE SEQUENCE [LARGE SCALE GENOMIC DNA]</scope>
    <source>
        <strain evidence="2">cv. UVA1</strain>
    </source>
</reference>
<keyword evidence="1" id="KW-0251">Elongation factor</keyword>
<dbReference type="GO" id="GO:0003746">
    <property type="term" value="F:translation elongation factor activity"/>
    <property type="evidence" value="ECO:0007669"/>
    <property type="project" value="UniProtKB-KW"/>
</dbReference>
<keyword evidence="2" id="KW-1185">Reference proteome</keyword>
<sequence>MVQMLQNTCLHTANRDSANATNLVDVLERETEGLSRAFVPVKVGGPFDHVVTLEARDGDERDLVRVVTNFLEVRRDLLNDFIIPGLGVLRCGGIHLWKFQTINKTISTRSTNLVTAADHLLDSKGEGKQGVLTGLAILGNTSLKATSCGINDENSTVSLRGASDHVLDEVTVTGSINDSAVVFGGLEFPQGNVDGDATLTLGLELVEHPS</sequence>
<accession>A0A5A7PQC1</accession>
<name>A0A5A7PQC1_STRAF</name>
<proteinExistence type="predicted"/>
<evidence type="ECO:0000313" key="1">
    <source>
        <dbReference type="EMBL" id="GER34848.1"/>
    </source>
</evidence>
<evidence type="ECO:0000313" key="2">
    <source>
        <dbReference type="Proteomes" id="UP000325081"/>
    </source>
</evidence>
<keyword evidence="1" id="KW-0648">Protein biosynthesis</keyword>
<protein>
    <submittedName>
        <fullName evidence="1">Translation elongation factor 1-alpha</fullName>
    </submittedName>
</protein>
<dbReference type="EMBL" id="BKCP01004960">
    <property type="protein sequence ID" value="GER34848.1"/>
    <property type="molecule type" value="Genomic_DNA"/>
</dbReference>